<evidence type="ECO:0000313" key="1">
    <source>
        <dbReference type="EMBL" id="RKF72233.1"/>
    </source>
</evidence>
<accession>A0A420ICF0</accession>
<comment type="caution">
    <text evidence="1">The sequence shown here is derived from an EMBL/GenBank/DDBJ whole genome shotgun (WGS) entry which is preliminary data.</text>
</comment>
<gene>
    <name evidence="1" type="ORF">GcC1_095026</name>
</gene>
<dbReference type="AlphaFoldDB" id="A0A420ICF0"/>
<name>A0A420ICF0_9PEZI</name>
<proteinExistence type="predicted"/>
<evidence type="ECO:0000313" key="2">
    <source>
        <dbReference type="Proteomes" id="UP000285405"/>
    </source>
</evidence>
<reference evidence="1 2" key="1">
    <citation type="journal article" date="2018" name="BMC Genomics">
        <title>Comparative genome analyses reveal sequence features reflecting distinct modes of host-adaptation between dicot and monocot powdery mildew.</title>
        <authorList>
            <person name="Wu Y."/>
            <person name="Ma X."/>
            <person name="Pan Z."/>
            <person name="Kale S.D."/>
            <person name="Song Y."/>
            <person name="King H."/>
            <person name="Zhang Q."/>
            <person name="Presley C."/>
            <person name="Deng X."/>
            <person name="Wei C.I."/>
            <person name="Xiao S."/>
        </authorList>
    </citation>
    <scope>NUCLEOTIDE SEQUENCE [LARGE SCALE GENOMIC DNA]</scope>
    <source>
        <strain evidence="1">UCSC1</strain>
    </source>
</reference>
<organism evidence="1 2">
    <name type="scientific">Golovinomyces cichoracearum</name>
    <dbReference type="NCBI Taxonomy" id="62708"/>
    <lineage>
        <taxon>Eukaryota</taxon>
        <taxon>Fungi</taxon>
        <taxon>Dikarya</taxon>
        <taxon>Ascomycota</taxon>
        <taxon>Pezizomycotina</taxon>
        <taxon>Leotiomycetes</taxon>
        <taxon>Erysiphales</taxon>
        <taxon>Erysiphaceae</taxon>
        <taxon>Golovinomyces</taxon>
    </lineage>
</organism>
<dbReference type="OrthoDB" id="10535375at2759"/>
<dbReference type="EMBL" id="MCBR01009519">
    <property type="protein sequence ID" value="RKF72233.1"/>
    <property type="molecule type" value="Genomic_DNA"/>
</dbReference>
<dbReference type="Proteomes" id="UP000285405">
    <property type="component" value="Unassembled WGS sequence"/>
</dbReference>
<sequence length="189" mass="21094">MATRQTATITEVKIFEAEFRSRFPGRVAITQQASPFLYAQKPYENLTAYIYRARELWSSAGGRRTTQMEPMYDMGCQVIVQGFVSGSYEEVVKFKAIENGAMGVTDLEEAISKVNAAVQTLQHIYLYGPQASVAWKALAETQQPQEFLQVSAVNQHNSTPHKPAAQIFPKQQATIVCSPEFPYCSITVT</sequence>
<protein>
    <submittedName>
        <fullName evidence="1">Uncharacterized protein</fullName>
    </submittedName>
</protein>